<accession>A0A8S1GRH8</accession>
<dbReference type="AlphaFoldDB" id="A0A8S1GRH8"/>
<sequence>MFDDVERLFHEYVQSADRALLLAAILIFFVILILILNACLCIHLRRRTKRELVHYPSDTLQYIPFPRRLGRNGESQKN</sequence>
<evidence type="ECO:0000313" key="2">
    <source>
        <dbReference type="EMBL" id="CAD6186026.1"/>
    </source>
</evidence>
<comment type="caution">
    <text evidence="2">The sequence shown here is derived from an EMBL/GenBank/DDBJ whole genome shotgun (WGS) entry which is preliminary data.</text>
</comment>
<feature type="transmembrane region" description="Helical" evidence="1">
    <location>
        <begin position="20"/>
        <end position="42"/>
    </location>
</feature>
<reference evidence="2" key="1">
    <citation type="submission" date="2020-10" db="EMBL/GenBank/DDBJ databases">
        <authorList>
            <person name="Kikuchi T."/>
        </authorList>
    </citation>
    <scope>NUCLEOTIDE SEQUENCE</scope>
    <source>
        <strain evidence="2">NKZ352</strain>
    </source>
</reference>
<keyword evidence="3" id="KW-1185">Reference proteome</keyword>
<name>A0A8S1GRH8_9PELO</name>
<evidence type="ECO:0000313" key="3">
    <source>
        <dbReference type="Proteomes" id="UP000835052"/>
    </source>
</evidence>
<evidence type="ECO:0000256" key="1">
    <source>
        <dbReference type="SAM" id="Phobius"/>
    </source>
</evidence>
<keyword evidence="1" id="KW-1133">Transmembrane helix</keyword>
<dbReference type="EMBL" id="CAJGYM010000003">
    <property type="protein sequence ID" value="CAD6186026.1"/>
    <property type="molecule type" value="Genomic_DNA"/>
</dbReference>
<keyword evidence="1" id="KW-0472">Membrane</keyword>
<protein>
    <submittedName>
        <fullName evidence="2">Uncharacterized protein</fullName>
    </submittedName>
</protein>
<gene>
    <name evidence="2" type="ORF">CAUJ_LOCUS1945</name>
</gene>
<dbReference type="OrthoDB" id="5836590at2759"/>
<dbReference type="Proteomes" id="UP000835052">
    <property type="component" value="Unassembled WGS sequence"/>
</dbReference>
<proteinExistence type="predicted"/>
<keyword evidence="1" id="KW-0812">Transmembrane</keyword>
<organism evidence="2 3">
    <name type="scientific">Caenorhabditis auriculariae</name>
    <dbReference type="NCBI Taxonomy" id="2777116"/>
    <lineage>
        <taxon>Eukaryota</taxon>
        <taxon>Metazoa</taxon>
        <taxon>Ecdysozoa</taxon>
        <taxon>Nematoda</taxon>
        <taxon>Chromadorea</taxon>
        <taxon>Rhabditida</taxon>
        <taxon>Rhabditina</taxon>
        <taxon>Rhabditomorpha</taxon>
        <taxon>Rhabditoidea</taxon>
        <taxon>Rhabditidae</taxon>
        <taxon>Peloderinae</taxon>
        <taxon>Caenorhabditis</taxon>
    </lineage>
</organism>